<reference evidence="1" key="2">
    <citation type="journal article" date="2015" name="Data Brief">
        <title>Shoot transcriptome of the giant reed, Arundo donax.</title>
        <authorList>
            <person name="Barrero R.A."/>
            <person name="Guerrero F.D."/>
            <person name="Moolhuijzen P."/>
            <person name="Goolsby J.A."/>
            <person name="Tidwell J."/>
            <person name="Bellgard S.E."/>
            <person name="Bellgard M.I."/>
        </authorList>
    </citation>
    <scope>NUCLEOTIDE SEQUENCE</scope>
    <source>
        <tissue evidence="1">Shoot tissue taken approximately 20 cm above the soil surface</tissue>
    </source>
</reference>
<dbReference type="AlphaFoldDB" id="A0A0A9BQ38"/>
<organism evidence="1">
    <name type="scientific">Arundo donax</name>
    <name type="common">Giant reed</name>
    <name type="synonym">Donax arundinaceus</name>
    <dbReference type="NCBI Taxonomy" id="35708"/>
    <lineage>
        <taxon>Eukaryota</taxon>
        <taxon>Viridiplantae</taxon>
        <taxon>Streptophyta</taxon>
        <taxon>Embryophyta</taxon>
        <taxon>Tracheophyta</taxon>
        <taxon>Spermatophyta</taxon>
        <taxon>Magnoliopsida</taxon>
        <taxon>Liliopsida</taxon>
        <taxon>Poales</taxon>
        <taxon>Poaceae</taxon>
        <taxon>PACMAD clade</taxon>
        <taxon>Arundinoideae</taxon>
        <taxon>Arundineae</taxon>
        <taxon>Arundo</taxon>
    </lineage>
</organism>
<sequence length="36" mass="4458">MFDLYCTKSIESFIHYIHIQCYTLYSYTMLYIKLVI</sequence>
<proteinExistence type="predicted"/>
<reference evidence="1" key="1">
    <citation type="submission" date="2014-09" db="EMBL/GenBank/DDBJ databases">
        <authorList>
            <person name="Magalhaes I.L.F."/>
            <person name="Oliveira U."/>
            <person name="Santos F.R."/>
            <person name="Vidigal T.H.D.A."/>
            <person name="Brescovit A.D."/>
            <person name="Santos A.J."/>
        </authorList>
    </citation>
    <scope>NUCLEOTIDE SEQUENCE</scope>
    <source>
        <tissue evidence="1">Shoot tissue taken approximately 20 cm above the soil surface</tissue>
    </source>
</reference>
<evidence type="ECO:0000313" key="1">
    <source>
        <dbReference type="EMBL" id="JAD64258.1"/>
    </source>
</evidence>
<accession>A0A0A9BQ38</accession>
<protein>
    <submittedName>
        <fullName evidence="1">Uncharacterized protein</fullName>
    </submittedName>
</protein>
<name>A0A0A9BQ38_ARUDO</name>
<dbReference type="EMBL" id="GBRH01233637">
    <property type="protein sequence ID" value="JAD64258.1"/>
    <property type="molecule type" value="Transcribed_RNA"/>
</dbReference>